<dbReference type="Proteomes" id="UP000007306">
    <property type="component" value="Chromosome 8"/>
</dbReference>
<evidence type="ECO:0000313" key="1">
    <source>
        <dbReference type="EnsemblPlants" id="ORGLA08G0163200.1"/>
    </source>
</evidence>
<reference evidence="1" key="1">
    <citation type="submission" date="2015-06" db="UniProtKB">
        <authorList>
            <consortium name="EnsemblPlants"/>
        </authorList>
    </citation>
    <scope>IDENTIFICATION</scope>
</reference>
<accession>I1QJN1</accession>
<keyword evidence="2" id="KW-1185">Reference proteome</keyword>
<proteinExistence type="predicted"/>
<dbReference type="OMA" id="QHRCAHS"/>
<dbReference type="HOGENOM" id="CLU_1478725_0_0_1"/>
<sequence length="185" mass="20238">ARYWQHRCAHSSRVVPGFGKPGVTSRPSRFDYISSSASSSSTIAVIVSPSSSLACLRAPLVHDALLCIHDHSTAPHALPAARLPQHQLPDFGYIDHGYSTHGFIDHGSLGSFALATSTMAQRAIIRVEHSCRFLLQSKCPRCSRVDCGGMLEYMIATYSSPGAQNWNLTQQPHSWALQFHLQGPK</sequence>
<dbReference type="EnsemblPlants" id="ORGLA08G0163200.1">
    <property type="protein sequence ID" value="ORGLA08G0163200.1"/>
    <property type="gene ID" value="ORGLA08G0163200"/>
</dbReference>
<reference evidence="1 2" key="2">
    <citation type="submission" date="2018-04" db="EMBL/GenBank/DDBJ databases">
        <title>OglaRS2 (Oryza glaberrima Reference Sequence Version 2).</title>
        <authorList>
            <person name="Zhang J."/>
            <person name="Kudrna D."/>
            <person name="Lee S."/>
            <person name="Talag J."/>
            <person name="Rajasekar S."/>
            <person name="Wing R.A."/>
        </authorList>
    </citation>
    <scope>NUCLEOTIDE SEQUENCE [LARGE SCALE GENOMIC DNA]</scope>
    <source>
        <strain evidence="1 2">cv. IRGC 96717</strain>
    </source>
</reference>
<dbReference type="Gramene" id="ORGLA08G0163200.1">
    <property type="protein sequence ID" value="ORGLA08G0163200.1"/>
    <property type="gene ID" value="ORGLA08G0163200"/>
</dbReference>
<name>I1QJN1_ORYGL</name>
<dbReference type="eggNOG" id="ENOG502R42T">
    <property type="taxonomic scope" value="Eukaryota"/>
</dbReference>
<organism evidence="1 2">
    <name type="scientific">Oryza glaberrima</name>
    <name type="common">African rice</name>
    <dbReference type="NCBI Taxonomy" id="4538"/>
    <lineage>
        <taxon>Eukaryota</taxon>
        <taxon>Viridiplantae</taxon>
        <taxon>Streptophyta</taxon>
        <taxon>Embryophyta</taxon>
        <taxon>Tracheophyta</taxon>
        <taxon>Spermatophyta</taxon>
        <taxon>Magnoliopsida</taxon>
        <taxon>Liliopsida</taxon>
        <taxon>Poales</taxon>
        <taxon>Poaceae</taxon>
        <taxon>BOP clade</taxon>
        <taxon>Oryzoideae</taxon>
        <taxon>Oryzeae</taxon>
        <taxon>Oryzinae</taxon>
        <taxon>Oryza</taxon>
    </lineage>
</organism>
<evidence type="ECO:0000313" key="2">
    <source>
        <dbReference type="Proteomes" id="UP000007306"/>
    </source>
</evidence>
<dbReference type="AlphaFoldDB" id="I1QJN1"/>
<protein>
    <submittedName>
        <fullName evidence="1">Uncharacterized protein</fullName>
    </submittedName>
</protein>